<sequence>MRTAVIAGGTRGIGKALADRLATGWNVISIGSADADLTSVKETRALIARLPERIDALVLSAGRFSPRRIVTADGFEQSFAINVLARYLLADGLRPALERAGQPVILNLCGVGGIPGGHIHWDDPHLTGGYRMFRAIRQGARANDLLGAGFADHYPDTPIRYVLYNPLFVDSGMHRHLNQPARALLGVTAALFAQKATAAAVPLEEILNHPPTATLTALRKNVPIPLPGAAGAARLYALLAKMI</sequence>
<proteinExistence type="predicted"/>
<keyword evidence="1" id="KW-0560">Oxidoreductase</keyword>
<dbReference type="PRINTS" id="PR00081">
    <property type="entry name" value="GDHRDH"/>
</dbReference>
<protein>
    <submittedName>
        <fullName evidence="2">NAD(P)-dependent dehydrogenase (Short-subunit alcohol dehydrogenase family)</fullName>
    </submittedName>
</protein>
<evidence type="ECO:0000313" key="3">
    <source>
        <dbReference type="Proteomes" id="UP000590749"/>
    </source>
</evidence>
<dbReference type="Proteomes" id="UP000590749">
    <property type="component" value="Unassembled WGS sequence"/>
</dbReference>
<evidence type="ECO:0000313" key="2">
    <source>
        <dbReference type="EMBL" id="MBB3101529.1"/>
    </source>
</evidence>
<reference evidence="2 3" key="1">
    <citation type="submission" date="2020-08" db="EMBL/GenBank/DDBJ databases">
        <title>Genomic Encyclopedia of Type Strains, Phase III (KMG-III): the genomes of soil and plant-associated and newly described type strains.</title>
        <authorList>
            <person name="Whitman W."/>
        </authorList>
    </citation>
    <scope>NUCLEOTIDE SEQUENCE [LARGE SCALE GENOMIC DNA]</scope>
    <source>
        <strain evidence="2 3">CECT 3287</strain>
    </source>
</reference>
<name>A0A7W5FK85_9ACTN</name>
<dbReference type="Gene3D" id="3.40.50.720">
    <property type="entry name" value="NAD(P)-binding Rossmann-like Domain"/>
    <property type="match status" value="1"/>
</dbReference>
<dbReference type="PANTHER" id="PTHR47534">
    <property type="entry name" value="YALI0E05731P"/>
    <property type="match status" value="1"/>
</dbReference>
<comment type="caution">
    <text evidence="2">The sequence shown here is derived from an EMBL/GenBank/DDBJ whole genome shotgun (WGS) entry which is preliminary data.</text>
</comment>
<gene>
    <name evidence="2" type="ORF">FHR83_009258</name>
</gene>
<dbReference type="AlphaFoldDB" id="A0A7W5FK85"/>
<dbReference type="PANTHER" id="PTHR47534:SF3">
    <property type="entry name" value="ALCOHOL DEHYDROGENASE-LIKE C-TERMINAL DOMAIN-CONTAINING PROTEIN"/>
    <property type="match status" value="1"/>
</dbReference>
<dbReference type="InterPro" id="IPR002347">
    <property type="entry name" value="SDR_fam"/>
</dbReference>
<organism evidence="2 3">
    <name type="scientific">Actinoplanes campanulatus</name>
    <dbReference type="NCBI Taxonomy" id="113559"/>
    <lineage>
        <taxon>Bacteria</taxon>
        <taxon>Bacillati</taxon>
        <taxon>Actinomycetota</taxon>
        <taxon>Actinomycetes</taxon>
        <taxon>Micromonosporales</taxon>
        <taxon>Micromonosporaceae</taxon>
        <taxon>Actinoplanes</taxon>
    </lineage>
</organism>
<accession>A0A7W5FK85</accession>
<keyword evidence="3" id="KW-1185">Reference proteome</keyword>
<dbReference type="GO" id="GO:0016491">
    <property type="term" value="F:oxidoreductase activity"/>
    <property type="evidence" value="ECO:0007669"/>
    <property type="project" value="UniProtKB-KW"/>
</dbReference>
<dbReference type="InterPro" id="IPR036291">
    <property type="entry name" value="NAD(P)-bd_dom_sf"/>
</dbReference>
<dbReference type="InterPro" id="IPR052228">
    <property type="entry name" value="Sec_Metab_Biosynth_Oxidored"/>
</dbReference>
<evidence type="ECO:0000256" key="1">
    <source>
        <dbReference type="ARBA" id="ARBA00023002"/>
    </source>
</evidence>
<dbReference type="RefSeq" id="WP_183227932.1">
    <property type="nucleotide sequence ID" value="NZ_BMPW01000052.1"/>
</dbReference>
<dbReference type="SUPFAM" id="SSF51735">
    <property type="entry name" value="NAD(P)-binding Rossmann-fold domains"/>
    <property type="match status" value="1"/>
</dbReference>
<dbReference type="EMBL" id="JACHXF010000040">
    <property type="protein sequence ID" value="MBB3101529.1"/>
    <property type="molecule type" value="Genomic_DNA"/>
</dbReference>